<dbReference type="SMART" id="SM00490">
    <property type="entry name" value="HELICc"/>
    <property type="match status" value="1"/>
</dbReference>
<evidence type="ECO:0000256" key="5">
    <source>
        <dbReference type="ARBA" id="ARBA00022840"/>
    </source>
</evidence>
<dbReference type="GO" id="GO:0005634">
    <property type="term" value="C:nucleus"/>
    <property type="evidence" value="ECO:0007669"/>
    <property type="project" value="UniProtKB-SubCell"/>
</dbReference>
<dbReference type="GO" id="GO:0003677">
    <property type="term" value="F:DNA binding"/>
    <property type="evidence" value="ECO:0007669"/>
    <property type="project" value="UniProtKB-KW"/>
</dbReference>
<evidence type="ECO:0000256" key="6">
    <source>
        <dbReference type="ARBA" id="ARBA00023125"/>
    </source>
</evidence>
<evidence type="ECO:0000256" key="2">
    <source>
        <dbReference type="ARBA" id="ARBA00022741"/>
    </source>
</evidence>
<evidence type="ECO:0000259" key="8">
    <source>
        <dbReference type="PROSITE" id="PS51194"/>
    </source>
</evidence>
<dbReference type="EMBL" id="OIVN01002300">
    <property type="protein sequence ID" value="SPD02383.1"/>
    <property type="molecule type" value="Genomic_DNA"/>
</dbReference>
<accession>A0A2N9GSC0</accession>
<dbReference type="Gene3D" id="3.40.50.300">
    <property type="entry name" value="P-loop containing nucleotide triphosphate hydrolases"/>
    <property type="match status" value="1"/>
</dbReference>
<dbReference type="CDD" id="cd18793">
    <property type="entry name" value="SF2_C_SNF"/>
    <property type="match status" value="1"/>
</dbReference>
<dbReference type="SUPFAM" id="SSF52540">
    <property type="entry name" value="P-loop containing nucleoside triphosphate hydrolases"/>
    <property type="match status" value="1"/>
</dbReference>
<dbReference type="PANTHER" id="PTHR45821">
    <property type="entry name" value="SNF2 DOMAIN-CONTAINING PROTEIN CLASSY 2-RELATED"/>
    <property type="match status" value="1"/>
</dbReference>
<evidence type="ECO:0000256" key="7">
    <source>
        <dbReference type="ARBA" id="ARBA00023242"/>
    </source>
</evidence>
<evidence type="ECO:0000313" key="9">
    <source>
        <dbReference type="EMBL" id="SPD02383.1"/>
    </source>
</evidence>
<feature type="domain" description="Helicase C-terminal" evidence="8">
    <location>
        <begin position="125"/>
        <end position="294"/>
    </location>
</feature>
<gene>
    <name evidence="9" type="ORF">FSB_LOCUS30265</name>
</gene>
<sequence>MKEVQDSISSSAGSHADEEIKKFKALMAPFVNVHKGSILQKSLPGLRDCVVVLNPPDMQKRLLESIRGTSNTFEFEHKLALASVHPSLFLDLALTKKEESILNKDWLESHRLNPNEGVKTRFLMEFIRLCDTLNEKVLVFSQFIDPLCLILDQLSSLLNWSEGRELLHMHGKLDQKTRQSMINKFNDPNSEAKVLLASTKACSEGINLVGASRVVLLDVVWNPSVERQAISRAYRIGQKKVVYTYHLITQGTTECDKYCKQAEKDRLSELVFSASNKENDMQKSSVVVSDDKVLDEMVRHEKLKDMFEKIIYQPKESDLVESFSSMLLP</sequence>
<name>A0A2N9GSC0_FAGSY</name>
<dbReference type="InterPro" id="IPR049730">
    <property type="entry name" value="SNF2/RAD54-like_C"/>
</dbReference>
<comment type="subcellular location">
    <subcellularLocation>
        <location evidence="1">Nucleus</location>
    </subcellularLocation>
</comment>
<dbReference type="InterPro" id="IPR001650">
    <property type="entry name" value="Helicase_C-like"/>
</dbReference>
<keyword evidence="3" id="KW-0378">Hydrolase</keyword>
<keyword evidence="6" id="KW-0238">DNA-binding</keyword>
<protein>
    <recommendedName>
        <fullName evidence="8">Helicase C-terminal domain-containing protein</fullName>
    </recommendedName>
</protein>
<keyword evidence="5" id="KW-0067">ATP-binding</keyword>
<reference evidence="9" key="1">
    <citation type="submission" date="2018-02" db="EMBL/GenBank/DDBJ databases">
        <authorList>
            <person name="Cohen D.B."/>
            <person name="Kent A.D."/>
        </authorList>
    </citation>
    <scope>NUCLEOTIDE SEQUENCE</scope>
</reference>
<keyword evidence="4" id="KW-0347">Helicase</keyword>
<dbReference type="PROSITE" id="PS51194">
    <property type="entry name" value="HELICASE_CTER"/>
    <property type="match status" value="1"/>
</dbReference>
<dbReference type="Pfam" id="PF00271">
    <property type="entry name" value="Helicase_C"/>
    <property type="match status" value="1"/>
</dbReference>
<dbReference type="PANTHER" id="PTHR45821:SF5">
    <property type="entry name" value="SNF2 DOMAIN-CONTAINING PROTEIN CLASSY 4"/>
    <property type="match status" value="1"/>
</dbReference>
<dbReference type="InterPro" id="IPR027417">
    <property type="entry name" value="P-loop_NTPase"/>
</dbReference>
<dbReference type="GO" id="GO:0080188">
    <property type="term" value="P:gene silencing by siRNA-directed DNA methylation"/>
    <property type="evidence" value="ECO:0007669"/>
    <property type="project" value="InterPro"/>
</dbReference>
<keyword evidence="2" id="KW-0547">Nucleotide-binding</keyword>
<dbReference type="FunFam" id="3.40.50.300:FF:002151">
    <property type="entry name" value="SNF2 domain-containing protein CLASSY 3"/>
    <property type="match status" value="1"/>
</dbReference>
<dbReference type="GO" id="GO:0004386">
    <property type="term" value="F:helicase activity"/>
    <property type="evidence" value="ECO:0007669"/>
    <property type="project" value="UniProtKB-KW"/>
</dbReference>
<evidence type="ECO:0000256" key="1">
    <source>
        <dbReference type="ARBA" id="ARBA00004123"/>
    </source>
</evidence>
<organism evidence="9">
    <name type="scientific">Fagus sylvatica</name>
    <name type="common">Beechnut</name>
    <dbReference type="NCBI Taxonomy" id="28930"/>
    <lineage>
        <taxon>Eukaryota</taxon>
        <taxon>Viridiplantae</taxon>
        <taxon>Streptophyta</taxon>
        <taxon>Embryophyta</taxon>
        <taxon>Tracheophyta</taxon>
        <taxon>Spermatophyta</taxon>
        <taxon>Magnoliopsida</taxon>
        <taxon>eudicotyledons</taxon>
        <taxon>Gunneridae</taxon>
        <taxon>Pentapetalae</taxon>
        <taxon>rosids</taxon>
        <taxon>fabids</taxon>
        <taxon>Fagales</taxon>
        <taxon>Fagaceae</taxon>
        <taxon>Fagus</taxon>
    </lineage>
</organism>
<dbReference type="InterPro" id="IPR044567">
    <property type="entry name" value="CLSY/DRD1"/>
</dbReference>
<dbReference type="GO" id="GO:0005524">
    <property type="term" value="F:ATP binding"/>
    <property type="evidence" value="ECO:0007669"/>
    <property type="project" value="UniProtKB-KW"/>
</dbReference>
<evidence type="ECO:0000256" key="4">
    <source>
        <dbReference type="ARBA" id="ARBA00022806"/>
    </source>
</evidence>
<dbReference type="GO" id="GO:0016787">
    <property type="term" value="F:hydrolase activity"/>
    <property type="evidence" value="ECO:0007669"/>
    <property type="project" value="UniProtKB-KW"/>
</dbReference>
<keyword evidence="7" id="KW-0539">Nucleus</keyword>
<proteinExistence type="predicted"/>
<evidence type="ECO:0000256" key="3">
    <source>
        <dbReference type="ARBA" id="ARBA00022801"/>
    </source>
</evidence>
<dbReference type="AlphaFoldDB" id="A0A2N9GSC0"/>